<evidence type="ECO:0000313" key="2">
    <source>
        <dbReference type="Proteomes" id="UP000663064"/>
    </source>
</evidence>
<dbReference type="Proteomes" id="UP000663064">
    <property type="component" value="Plasmid pHGLR1"/>
</dbReference>
<geneLocation type="plasmid" evidence="1 2">
    <name>pHGLR1</name>
</geneLocation>
<evidence type="ECO:0000313" key="1">
    <source>
        <dbReference type="EMBL" id="QOS13553.1"/>
    </source>
</evidence>
<keyword evidence="1" id="KW-0614">Plasmid</keyword>
<reference evidence="1" key="1">
    <citation type="journal article" date="2021" name="Front. Microbiol.">
        <title>Cellular and Genomic Properties of Haloferax gibbonsii LR2-5, the Host of Euryarchaeal Virus HFTV1.</title>
        <authorList>
            <person name="Tittes C."/>
            <person name="Schwarzer S."/>
            <person name="Pfeiffer F."/>
            <person name="Dyall-Smith M."/>
            <person name="Rodriguez-Franco M."/>
            <person name="Oksanen H.M."/>
            <person name="Quax T.E.F."/>
        </authorList>
    </citation>
    <scope>NUCLEOTIDE SEQUENCE</scope>
    <source>
        <strain evidence="1">LR2-5</strain>
    </source>
</reference>
<name>A0A871BLI9_HALGI</name>
<accession>A0A871BLI9</accession>
<gene>
    <name evidence="1" type="ORF">HfgLR_21685</name>
</gene>
<dbReference type="RefSeq" id="WP_233510480.1">
    <property type="nucleotide sequence ID" value="NZ_CP063206.1"/>
</dbReference>
<dbReference type="AlphaFoldDB" id="A0A871BLI9"/>
<sequence length="56" mass="6538">MILETLMLQHTLFAVQMSNTKRDSHGYTPMDCDADSEADEVYQRCPIRRYTTQRGI</sequence>
<dbReference type="GeneID" id="59461079"/>
<proteinExistence type="predicted"/>
<dbReference type="EMBL" id="CP063206">
    <property type="protein sequence ID" value="QOS13553.1"/>
    <property type="molecule type" value="Genomic_DNA"/>
</dbReference>
<organism evidence="1 2">
    <name type="scientific">Haloferax gibbonsii</name>
    <dbReference type="NCBI Taxonomy" id="35746"/>
    <lineage>
        <taxon>Archaea</taxon>
        <taxon>Methanobacteriati</taxon>
        <taxon>Methanobacteriota</taxon>
        <taxon>Stenosarchaea group</taxon>
        <taxon>Halobacteria</taxon>
        <taxon>Halobacteriales</taxon>
        <taxon>Haloferacaceae</taxon>
        <taxon>Haloferax</taxon>
    </lineage>
</organism>
<protein>
    <submittedName>
        <fullName evidence="1">Uncharacterized protein</fullName>
    </submittedName>
</protein>